<dbReference type="GO" id="GO:0005829">
    <property type="term" value="C:cytosol"/>
    <property type="evidence" value="ECO:0007669"/>
    <property type="project" value="TreeGrafter"/>
</dbReference>
<evidence type="ECO:0000256" key="3">
    <source>
        <dbReference type="ARBA" id="ARBA00023027"/>
    </source>
</evidence>
<dbReference type="OrthoDB" id="1522997at2"/>
<proteinExistence type="inferred from homology"/>
<dbReference type="KEGG" id="alq:C7Y71_005225"/>
<dbReference type="RefSeq" id="WP_111897440.1">
    <property type="nucleotide sequence ID" value="NZ_CP033459.1"/>
</dbReference>
<evidence type="ECO:0000259" key="6">
    <source>
        <dbReference type="Pfam" id="PF00389"/>
    </source>
</evidence>
<keyword evidence="2 5" id="KW-0560">Oxidoreductase</keyword>
<evidence type="ECO:0000259" key="7">
    <source>
        <dbReference type="Pfam" id="PF02826"/>
    </source>
</evidence>
<dbReference type="Proteomes" id="UP000249375">
    <property type="component" value="Chromosome"/>
</dbReference>
<dbReference type="PANTHER" id="PTHR10996">
    <property type="entry name" value="2-HYDROXYACID DEHYDROGENASE-RELATED"/>
    <property type="match status" value="1"/>
</dbReference>
<dbReference type="GO" id="GO:0033711">
    <property type="term" value="F:4-phosphoerythronate dehydrogenase activity"/>
    <property type="evidence" value="ECO:0007669"/>
    <property type="project" value="UniProtKB-EC"/>
</dbReference>
<dbReference type="InterPro" id="IPR006139">
    <property type="entry name" value="D-isomer_2_OHA_DH_cat_dom"/>
</dbReference>
<feature type="binding site" evidence="5">
    <location>
        <position position="146"/>
    </location>
    <ligand>
        <name>NAD(+)</name>
        <dbReference type="ChEBI" id="CHEBI:57540"/>
    </ligand>
</feature>
<dbReference type="EMBL" id="CP033459">
    <property type="protein sequence ID" value="QFQ13724.1"/>
    <property type="molecule type" value="Genomic_DNA"/>
</dbReference>
<dbReference type="AlphaFoldDB" id="A0A5P8E9X5"/>
<dbReference type="GO" id="GO:0016618">
    <property type="term" value="F:hydroxypyruvate reductase [NAD(P)H] activity"/>
    <property type="evidence" value="ECO:0007669"/>
    <property type="project" value="TreeGrafter"/>
</dbReference>
<dbReference type="Pfam" id="PF00389">
    <property type="entry name" value="2-Hacid_dh"/>
    <property type="match status" value="1"/>
</dbReference>
<name>A0A5P8E9X5_9BACT</name>
<evidence type="ECO:0000256" key="4">
    <source>
        <dbReference type="ARBA" id="ARBA00023096"/>
    </source>
</evidence>
<dbReference type="InterPro" id="IPR036291">
    <property type="entry name" value="NAD(P)-bd_dom_sf"/>
</dbReference>
<feature type="domain" description="D-isomer specific 2-hydroxyacid dehydrogenase NAD-binding" evidence="7">
    <location>
        <begin position="111"/>
        <end position="255"/>
    </location>
</feature>
<evidence type="ECO:0000256" key="2">
    <source>
        <dbReference type="ARBA" id="ARBA00023002"/>
    </source>
</evidence>
<comment type="caution">
    <text evidence="5">Lacks conserved residue(s) required for the propagation of feature annotation.</text>
</comment>
<dbReference type="InterPro" id="IPR006140">
    <property type="entry name" value="D-isomer_DH_NAD-bd"/>
</dbReference>
<dbReference type="GO" id="GO:0051287">
    <property type="term" value="F:NAD binding"/>
    <property type="evidence" value="ECO:0007669"/>
    <property type="project" value="InterPro"/>
</dbReference>
<gene>
    <name evidence="5 8" type="primary">pdxB</name>
    <name evidence="8" type="ORF">C7Y71_005225</name>
</gene>
<feature type="active site" evidence="5">
    <location>
        <position position="207"/>
    </location>
</feature>
<dbReference type="EC" id="1.1.1.290" evidence="5"/>
<dbReference type="InterPro" id="IPR050223">
    <property type="entry name" value="D-isomer_2-hydroxyacid_DH"/>
</dbReference>
<protein>
    <recommendedName>
        <fullName evidence="5">Erythronate-4-phosphate dehydrogenase</fullName>
        <ecNumber evidence="5">1.1.1.290</ecNumber>
    </recommendedName>
</protein>
<dbReference type="HAMAP" id="MF_01825">
    <property type="entry name" value="PdxB"/>
    <property type="match status" value="1"/>
</dbReference>
<evidence type="ECO:0000256" key="1">
    <source>
        <dbReference type="ARBA" id="ARBA00022490"/>
    </source>
</evidence>
<feature type="binding site" evidence="5">
    <location>
        <position position="45"/>
    </location>
    <ligand>
        <name>substrate</name>
    </ligand>
</feature>
<evidence type="ECO:0000313" key="8">
    <source>
        <dbReference type="EMBL" id="QFQ13724.1"/>
    </source>
</evidence>
<keyword evidence="3 5" id="KW-0520">NAD</keyword>
<dbReference type="SUPFAM" id="SSF51735">
    <property type="entry name" value="NAD(P)-binding Rossmann-fold domains"/>
    <property type="match status" value="1"/>
</dbReference>
<dbReference type="NCBIfam" id="NF001309">
    <property type="entry name" value="PRK00257.1"/>
    <property type="match status" value="1"/>
</dbReference>
<sequence>MKIVIDNAIPYIRGAAELLGECVYLSGSEISASDVKDADALIIRTRTHCDKALLEGSSVKFIATATIGYDHLDTAYLDEVGIGWTNCPGCNAASVAQYVESAMLQLSTEGVISLADCTVGVVGVGHVGSLVAARLSALGCSVLKNDPPRQEREGGYFVSLADIQQAADIITFHTPLTTTGPHPTHHLASNAFMRGLKKRPLIINTSRGEVVDTTALKTAISEGLIRQAVIDTWENEPHIDRELLAKVCIGTPHIAGYSADGKANGTRMALQAVAKFFGIEKEFDIQPPELPEGTITASDPVERKLQFYNPLRDSEALKKNPTLFEQLRSNYPLRREYIPMINQ</sequence>
<keyword evidence="9" id="KW-1185">Reference proteome</keyword>
<feature type="binding site" evidence="5">
    <location>
        <position position="174"/>
    </location>
    <ligand>
        <name>NAD(+)</name>
        <dbReference type="ChEBI" id="CHEBI:57540"/>
    </ligand>
</feature>
<evidence type="ECO:0000256" key="5">
    <source>
        <dbReference type="HAMAP-Rule" id="MF_01825"/>
    </source>
</evidence>
<comment type="pathway">
    <text evidence="5">Cofactor biosynthesis; pyridoxine 5'-phosphate biosynthesis; pyridoxine 5'-phosphate from D-erythrose 4-phosphate: step 2/5.</text>
</comment>
<keyword evidence="1 5" id="KW-0963">Cytoplasm</keyword>
<comment type="catalytic activity">
    <reaction evidence="5">
        <text>4-phospho-D-erythronate + NAD(+) = (R)-3-hydroxy-2-oxo-4-phosphooxybutanoate + NADH + H(+)</text>
        <dbReference type="Rhea" id="RHEA:18829"/>
        <dbReference type="ChEBI" id="CHEBI:15378"/>
        <dbReference type="ChEBI" id="CHEBI:57540"/>
        <dbReference type="ChEBI" id="CHEBI:57945"/>
        <dbReference type="ChEBI" id="CHEBI:58538"/>
        <dbReference type="ChEBI" id="CHEBI:58766"/>
        <dbReference type="EC" id="1.1.1.290"/>
    </reaction>
</comment>
<comment type="subcellular location">
    <subcellularLocation>
        <location evidence="5">Cytoplasm</location>
    </subcellularLocation>
</comment>
<reference evidence="8 9" key="1">
    <citation type="submission" date="2018-11" db="EMBL/GenBank/DDBJ databases">
        <authorList>
            <person name="Na S.W."/>
            <person name="Baik M."/>
        </authorList>
    </citation>
    <scope>NUCLEOTIDE SEQUENCE [LARGE SCALE GENOMIC DNA]</scope>
    <source>
        <strain evidence="8 9">E39</strain>
    </source>
</reference>
<dbReference type="PANTHER" id="PTHR10996:SF178">
    <property type="entry name" value="2-HYDROXYACID DEHYDROGENASE YGL185C-RELATED"/>
    <property type="match status" value="1"/>
</dbReference>
<dbReference type="GO" id="GO:0030267">
    <property type="term" value="F:glyoxylate reductase (NADPH) activity"/>
    <property type="evidence" value="ECO:0007669"/>
    <property type="project" value="TreeGrafter"/>
</dbReference>
<dbReference type="UniPathway" id="UPA00244">
    <property type="reaction ID" value="UER00310"/>
</dbReference>
<dbReference type="GO" id="GO:0008615">
    <property type="term" value="P:pyridoxine biosynthetic process"/>
    <property type="evidence" value="ECO:0007669"/>
    <property type="project" value="UniProtKB-UniRule"/>
</dbReference>
<feature type="binding site" evidence="5">
    <location>
        <position position="231"/>
    </location>
    <ligand>
        <name>NAD(+)</name>
        <dbReference type="ChEBI" id="CHEBI:57540"/>
    </ligand>
</feature>
<keyword evidence="4 5" id="KW-0664">Pyridoxine biosynthesis</keyword>
<feature type="binding site" evidence="5">
    <location>
        <position position="256"/>
    </location>
    <ligand>
        <name>NAD(+)</name>
        <dbReference type="ChEBI" id="CHEBI:57540"/>
    </ligand>
</feature>
<feature type="domain" description="D-isomer specific 2-hydroxyacid dehydrogenase catalytic" evidence="6">
    <location>
        <begin position="29"/>
        <end position="277"/>
    </location>
</feature>
<feature type="binding site" evidence="5">
    <location>
        <position position="257"/>
    </location>
    <ligand>
        <name>substrate</name>
    </ligand>
</feature>
<comment type="subunit">
    <text evidence="5">Homodimer.</text>
</comment>
<organism evidence="8 9">
    <name type="scientific">Pseudoprevotella muciniphila</name>
    <dbReference type="NCBI Taxonomy" id="2133944"/>
    <lineage>
        <taxon>Bacteria</taxon>
        <taxon>Pseudomonadati</taxon>
        <taxon>Bacteroidota</taxon>
        <taxon>Bacteroidia</taxon>
        <taxon>Bacteroidales</taxon>
        <taxon>Prevotellaceae</taxon>
        <taxon>Pseudoprevotella</taxon>
    </lineage>
</organism>
<feature type="active site" evidence="5">
    <location>
        <position position="236"/>
    </location>
</feature>
<dbReference type="Pfam" id="PF02826">
    <property type="entry name" value="2-Hacid_dh_C"/>
    <property type="match status" value="1"/>
</dbReference>
<comment type="similarity">
    <text evidence="5">Belongs to the D-isomer specific 2-hydroxyacid dehydrogenase family. PdxB subfamily.</text>
</comment>
<dbReference type="Gene3D" id="3.40.50.720">
    <property type="entry name" value="NAD(P)-binding Rossmann-like Domain"/>
    <property type="match status" value="2"/>
</dbReference>
<dbReference type="SUPFAM" id="SSF52283">
    <property type="entry name" value="Formate/glycerate dehydrogenase catalytic domain-like"/>
    <property type="match status" value="1"/>
</dbReference>
<evidence type="ECO:0000313" key="9">
    <source>
        <dbReference type="Proteomes" id="UP000249375"/>
    </source>
</evidence>
<dbReference type="CDD" id="cd12158">
    <property type="entry name" value="ErythrP_dh"/>
    <property type="match status" value="1"/>
</dbReference>
<dbReference type="InterPro" id="IPR020921">
    <property type="entry name" value="Erythronate-4-P_DHase"/>
</dbReference>
<accession>A0A5P8E9X5</accession>
<comment type="function">
    <text evidence="5">Catalyzes the oxidation of erythronate-4-phosphate to 3-hydroxy-2-oxo-4-phosphonooxybutanoate.</text>
</comment>
<feature type="binding site" evidence="5">
    <location>
        <position position="66"/>
    </location>
    <ligand>
        <name>substrate</name>
    </ligand>
</feature>
<feature type="active site" description="Proton donor" evidence="5">
    <location>
        <position position="253"/>
    </location>
</feature>